<dbReference type="AlphaFoldDB" id="A0A7W8JWL2"/>
<feature type="binding site" evidence="2">
    <location>
        <position position="90"/>
    </location>
    <ligand>
        <name>Cu cation</name>
        <dbReference type="ChEBI" id="CHEBI:23378"/>
    </ligand>
</feature>
<dbReference type="PANTHER" id="PTHR12151">
    <property type="entry name" value="ELECTRON TRANSPORT PROTIN SCO1/SENC FAMILY MEMBER"/>
    <property type="match status" value="1"/>
</dbReference>
<accession>A0A7W8JWL2</accession>
<feature type="disulfide bond" description="Redox-active" evidence="3">
    <location>
        <begin position="90"/>
        <end position="94"/>
    </location>
</feature>
<gene>
    <name evidence="4" type="ORF">HNQ08_003586</name>
</gene>
<dbReference type="InterPro" id="IPR003782">
    <property type="entry name" value="SCO1/SenC"/>
</dbReference>
<evidence type="ECO:0000256" key="3">
    <source>
        <dbReference type="PIRSR" id="PIRSR603782-2"/>
    </source>
</evidence>
<keyword evidence="2" id="KW-0186">Copper</keyword>
<dbReference type="RefSeq" id="WP_184134890.1">
    <property type="nucleotide sequence ID" value="NZ_JACHFL010000010.1"/>
</dbReference>
<feature type="binding site" evidence="2">
    <location>
        <position position="94"/>
    </location>
    <ligand>
        <name>Cu cation</name>
        <dbReference type="ChEBI" id="CHEBI:23378"/>
    </ligand>
</feature>
<keyword evidence="3" id="KW-1015">Disulfide bond</keyword>
<evidence type="ECO:0000313" key="5">
    <source>
        <dbReference type="Proteomes" id="UP000552709"/>
    </source>
</evidence>
<protein>
    <submittedName>
        <fullName evidence="4">Protein SCO1/2</fullName>
    </submittedName>
</protein>
<dbReference type="EMBL" id="JACHFL010000010">
    <property type="protein sequence ID" value="MBB5364474.1"/>
    <property type="molecule type" value="Genomic_DNA"/>
</dbReference>
<dbReference type="CDD" id="cd02968">
    <property type="entry name" value="SCO"/>
    <property type="match status" value="1"/>
</dbReference>
<dbReference type="Pfam" id="PF02630">
    <property type="entry name" value="SCO1-SenC"/>
    <property type="match status" value="1"/>
</dbReference>
<dbReference type="SUPFAM" id="SSF52833">
    <property type="entry name" value="Thioredoxin-like"/>
    <property type="match status" value="1"/>
</dbReference>
<dbReference type="Proteomes" id="UP000552709">
    <property type="component" value="Unassembled WGS sequence"/>
</dbReference>
<dbReference type="Gene3D" id="3.40.30.10">
    <property type="entry name" value="Glutaredoxin"/>
    <property type="match status" value="1"/>
</dbReference>
<comment type="similarity">
    <text evidence="1">Belongs to the SCO1/2 family.</text>
</comment>
<evidence type="ECO:0000256" key="1">
    <source>
        <dbReference type="ARBA" id="ARBA00010996"/>
    </source>
</evidence>
<feature type="binding site" evidence="2">
    <location>
        <position position="180"/>
    </location>
    <ligand>
        <name>Cu cation</name>
        <dbReference type="ChEBI" id="CHEBI:23378"/>
    </ligand>
</feature>
<dbReference type="PANTHER" id="PTHR12151:SF25">
    <property type="entry name" value="LINALOOL DEHYDRATASE_ISOMERASE DOMAIN-CONTAINING PROTEIN"/>
    <property type="match status" value="1"/>
</dbReference>
<keyword evidence="5" id="KW-1185">Reference proteome</keyword>
<evidence type="ECO:0000256" key="2">
    <source>
        <dbReference type="PIRSR" id="PIRSR603782-1"/>
    </source>
</evidence>
<dbReference type="GO" id="GO:0046872">
    <property type="term" value="F:metal ion binding"/>
    <property type="evidence" value="ECO:0007669"/>
    <property type="project" value="UniProtKB-KW"/>
</dbReference>
<organism evidence="4 5">
    <name type="scientific">Deinococcus humi</name>
    <dbReference type="NCBI Taxonomy" id="662880"/>
    <lineage>
        <taxon>Bacteria</taxon>
        <taxon>Thermotogati</taxon>
        <taxon>Deinococcota</taxon>
        <taxon>Deinococci</taxon>
        <taxon>Deinococcales</taxon>
        <taxon>Deinococcaceae</taxon>
        <taxon>Deinococcus</taxon>
    </lineage>
</organism>
<evidence type="ECO:0000313" key="4">
    <source>
        <dbReference type="EMBL" id="MBB5364474.1"/>
    </source>
</evidence>
<reference evidence="4 5" key="1">
    <citation type="submission" date="2020-08" db="EMBL/GenBank/DDBJ databases">
        <title>Genomic Encyclopedia of Type Strains, Phase IV (KMG-IV): sequencing the most valuable type-strain genomes for metagenomic binning, comparative biology and taxonomic classification.</title>
        <authorList>
            <person name="Goeker M."/>
        </authorList>
    </citation>
    <scope>NUCLEOTIDE SEQUENCE [LARGE SCALE GENOMIC DNA]</scope>
    <source>
        <strain evidence="4 5">DSM 27939</strain>
    </source>
</reference>
<dbReference type="InterPro" id="IPR036249">
    <property type="entry name" value="Thioredoxin-like_sf"/>
</dbReference>
<keyword evidence="2" id="KW-0479">Metal-binding</keyword>
<name>A0A7W8JWL2_9DEIO</name>
<sequence length="217" mass="24028">MTQFSEPVGPSAPSRSWKQSLTLAVLVLCGLLGGVLAYSKLRNPANFFGTSYPPQLAAPPLSGIGEDGQALALSDFRGQTVAVFFGFLNCPNICPTTLAALERVRQALPVRQREQFATLLVSVDPKRDTVAKVREYVRFFSPSAHGMVIPQPQLTQAAASWGVGYQYTEVKGPLDYQVNHTTGIYLVDQFGMRRVVWDYTQLNELDRMVSDIRKVMR</sequence>
<comment type="caution">
    <text evidence="4">The sequence shown here is derived from an EMBL/GenBank/DDBJ whole genome shotgun (WGS) entry which is preliminary data.</text>
</comment>
<proteinExistence type="inferred from homology"/>